<name>A0A6G6GKL8_9FLAO</name>
<keyword evidence="3" id="KW-1185">Reference proteome</keyword>
<dbReference type="Gene3D" id="2.60.40.3140">
    <property type="match status" value="1"/>
</dbReference>
<reference evidence="2 3" key="1">
    <citation type="submission" date="2020-02" db="EMBL/GenBank/DDBJ databases">
        <title>Complete genome sequence of Flavobacteriaceae bacterium.</title>
        <authorList>
            <person name="Kim S.-J."/>
            <person name="Kim Y.-S."/>
            <person name="Kim K.-H."/>
        </authorList>
    </citation>
    <scope>NUCLEOTIDE SEQUENCE [LARGE SCALE GENOMIC DNA]</scope>
    <source>
        <strain evidence="2 3">RR4-40</strain>
    </source>
</reference>
<sequence>MVFQQYFLAILFITTSISSFGQTRQTADFGNPTSLELTMTSYPNDSEAAGVVLFEKGKTYVKLVGNYVRLIKEVHRKTKVLDAKNFTAASVGIPYYIGSTSKEKVTNVEAITHNKGVKKYVAKDAYFTTNEVNQWNLKRFTFPDVQDGSVLEYRYTIESPFFGYLDGWDFQSTMPKVYTEFVSEIPGNYNYRRSLVGTLKLEVNEVSLKEDCFFIPSYEVNADCEVAVYAMKDVPAFKKESYMLSEKNYMARVGYELKEYYDFKGNKTEVSKEWKDVDKEFRTDKDLGRQLGSKNFFENKLPPALLSEADPLAKAKGIFYFIQQHFNYNGKQRILSDIRVKEAFEEKVGNSSEINLSLVNALNVANLDAKVALIATRSHALPTKLYPVLTDFNYAIVYLKIGDKEYLLDATSKYIPFGFLPSEALNHQARVLDLKEGSFWVDIVPEKKNVEYINAQLELTEENTITGKVAETYVGYPSVVERIAIASYGSNEFKNEKQKYIEDATISSLNIEHLNNLSENLKETYTIEISPELAGGKWYVSPFFLTNFYNENPFKLTDRTYPVDFGYPVSQTFLMSLDLKGKYNVVETPQNTIVKLPNGAGECSVVYGNTGDKITVRFSFKLNQYYFTPEKYKSLQDFFDTVVTMLNKEVMVLEKI</sequence>
<feature type="domain" description="DUF3857" evidence="1">
    <location>
        <begin position="73"/>
        <end position="189"/>
    </location>
</feature>
<dbReference type="KEGG" id="mgel:G5B37_05865"/>
<accession>A0A6G6GKL8</accession>
<dbReference type="EMBL" id="CP049057">
    <property type="protein sequence ID" value="QIE59102.1"/>
    <property type="molecule type" value="Genomic_DNA"/>
</dbReference>
<evidence type="ECO:0000313" key="2">
    <source>
        <dbReference type="EMBL" id="QIE59102.1"/>
    </source>
</evidence>
<evidence type="ECO:0000313" key="3">
    <source>
        <dbReference type="Proteomes" id="UP000505306"/>
    </source>
</evidence>
<organism evidence="2 3">
    <name type="scientific">Rasiella rasia</name>
    <dbReference type="NCBI Taxonomy" id="2744027"/>
    <lineage>
        <taxon>Bacteria</taxon>
        <taxon>Pseudomonadati</taxon>
        <taxon>Bacteroidota</taxon>
        <taxon>Flavobacteriia</taxon>
        <taxon>Flavobacteriales</taxon>
        <taxon>Flavobacteriaceae</taxon>
        <taxon>Rasiella</taxon>
    </lineage>
</organism>
<dbReference type="Pfam" id="PF12969">
    <property type="entry name" value="DUF3857"/>
    <property type="match status" value="1"/>
</dbReference>
<dbReference type="Proteomes" id="UP000505306">
    <property type="component" value="Chromosome"/>
</dbReference>
<protein>
    <submittedName>
        <fullName evidence="2">DUF3857 domain-containing protein</fullName>
    </submittedName>
</protein>
<gene>
    <name evidence="2" type="ORF">G5B37_05865</name>
</gene>
<proteinExistence type="predicted"/>
<dbReference type="InterPro" id="IPR024618">
    <property type="entry name" value="DUF3857"/>
</dbReference>
<dbReference type="Gene3D" id="3.10.620.30">
    <property type="match status" value="1"/>
</dbReference>
<dbReference type="Gene3D" id="2.60.120.1130">
    <property type="match status" value="1"/>
</dbReference>
<dbReference type="AlphaFoldDB" id="A0A6G6GKL8"/>
<evidence type="ECO:0000259" key="1">
    <source>
        <dbReference type="Pfam" id="PF12969"/>
    </source>
</evidence>
<dbReference type="RefSeq" id="WP_164679132.1">
    <property type="nucleotide sequence ID" value="NZ_CP049057.1"/>
</dbReference>